<dbReference type="Proteomes" id="UP000030763">
    <property type="component" value="Unassembled WGS sequence"/>
</dbReference>
<proteinExistence type="predicted"/>
<accession>U6LYL6</accession>
<dbReference type="EMBL" id="HG718749">
    <property type="protein sequence ID" value="CDJ55968.1"/>
    <property type="molecule type" value="Genomic_DNA"/>
</dbReference>
<dbReference type="OrthoDB" id="346372at2759"/>
<reference evidence="3" key="1">
    <citation type="submission" date="2013-10" db="EMBL/GenBank/DDBJ databases">
        <title>Genomic analysis of the causative agents of coccidiosis in chickens.</title>
        <authorList>
            <person name="Reid A.J."/>
            <person name="Blake D."/>
            <person name="Billington K."/>
            <person name="Browne H."/>
            <person name="Dunn M."/>
            <person name="Hung S."/>
            <person name="Kawahara F."/>
            <person name="Miranda-Saavedra D."/>
            <person name="Mourier T."/>
            <person name="Nagra H."/>
            <person name="Otto T.D."/>
            <person name="Rawlings N."/>
            <person name="Sanchez A."/>
            <person name="Sanders M."/>
            <person name="Subramaniam C."/>
            <person name="Tay Y."/>
            <person name="Dear P."/>
            <person name="Doerig C."/>
            <person name="Gruber A."/>
            <person name="Parkinson J."/>
            <person name="Shirley M."/>
            <person name="Wan K.L."/>
            <person name="Berriman M."/>
            <person name="Tomley F."/>
            <person name="Pain A."/>
        </authorList>
    </citation>
    <scope>NUCLEOTIDE SEQUENCE [LARGE SCALE GENOMIC DNA]</scope>
    <source>
        <strain evidence="3">Weybridge</strain>
    </source>
</reference>
<gene>
    <name evidence="3" type="ORF">EMWEY_00002050</name>
</gene>
<evidence type="ECO:0000256" key="2">
    <source>
        <dbReference type="SAM" id="SignalP"/>
    </source>
</evidence>
<dbReference type="RefSeq" id="XP_013332618.1">
    <property type="nucleotide sequence ID" value="XM_013477164.1"/>
</dbReference>
<feature type="chain" id="PRO_5004673082" evidence="2">
    <location>
        <begin position="19"/>
        <end position="273"/>
    </location>
</feature>
<protein>
    <submittedName>
        <fullName evidence="3">Uncharacterized protein</fullName>
    </submittedName>
</protein>
<feature type="compositionally biased region" description="Polar residues" evidence="1">
    <location>
        <begin position="156"/>
        <end position="167"/>
    </location>
</feature>
<keyword evidence="2" id="KW-0732">Signal</keyword>
<dbReference type="VEuPathDB" id="ToxoDB:EMWEY_00002050"/>
<organism evidence="3 4">
    <name type="scientific">Eimeria maxima</name>
    <name type="common">Coccidian parasite</name>
    <dbReference type="NCBI Taxonomy" id="5804"/>
    <lineage>
        <taxon>Eukaryota</taxon>
        <taxon>Sar</taxon>
        <taxon>Alveolata</taxon>
        <taxon>Apicomplexa</taxon>
        <taxon>Conoidasida</taxon>
        <taxon>Coccidia</taxon>
        <taxon>Eucoccidiorida</taxon>
        <taxon>Eimeriorina</taxon>
        <taxon>Eimeriidae</taxon>
        <taxon>Eimeria</taxon>
    </lineage>
</organism>
<name>U6LYL6_EIMMA</name>
<dbReference type="OMA" id="DEGFMDL"/>
<sequence length="273" mass="30231">MATVLLLLHWLSSSTAHAAPFLLHQHSVHAQVRSMLPDGIHEVAPVGASSGGPLLSFLLCSGQTISNRPNRTAGPPWLWGAPTLTLQRLSSNTQLFACRPRPKKEKARRNYRIAKQQKQIREERLIRRRQQLEIFKARQRLLMASEGREEFKTNEDNSQTGNQSKSLFSLDGPLFAAEQTTANNNSNAAQGIDSTAAARINYRLVGGTWRRARGQGKYVRMSGAQLAAAIFEGLPEEEVTAAVARAKRQDEGFMDLEAYDESGTEHTTLEGLN</sequence>
<feature type="signal peptide" evidence="2">
    <location>
        <begin position="1"/>
        <end position="18"/>
    </location>
</feature>
<dbReference type="AlphaFoldDB" id="U6LYL6"/>
<dbReference type="GeneID" id="25334191"/>
<feature type="compositionally biased region" description="Basic and acidic residues" evidence="1">
    <location>
        <begin position="146"/>
        <end position="155"/>
    </location>
</feature>
<evidence type="ECO:0000313" key="4">
    <source>
        <dbReference type="Proteomes" id="UP000030763"/>
    </source>
</evidence>
<feature type="region of interest" description="Disordered" evidence="1">
    <location>
        <begin position="146"/>
        <end position="168"/>
    </location>
</feature>
<evidence type="ECO:0000313" key="3">
    <source>
        <dbReference type="EMBL" id="CDJ55968.1"/>
    </source>
</evidence>
<reference evidence="3" key="2">
    <citation type="submission" date="2013-10" db="EMBL/GenBank/DDBJ databases">
        <authorList>
            <person name="Aslett M."/>
        </authorList>
    </citation>
    <scope>NUCLEOTIDE SEQUENCE [LARGE SCALE GENOMIC DNA]</scope>
    <source>
        <strain evidence="3">Weybridge</strain>
    </source>
</reference>
<evidence type="ECO:0000256" key="1">
    <source>
        <dbReference type="SAM" id="MobiDB-lite"/>
    </source>
</evidence>
<keyword evidence="4" id="KW-1185">Reference proteome</keyword>